<protein>
    <submittedName>
        <fullName evidence="1">Uncharacterized protein</fullName>
    </submittedName>
</protein>
<accession>A0ABQ2X6B8</accession>
<dbReference type="EMBL" id="BMYT01000001">
    <property type="protein sequence ID" value="GGX01418.1"/>
    <property type="molecule type" value="Genomic_DNA"/>
</dbReference>
<dbReference type="InterPro" id="IPR014915">
    <property type="entry name" value="Phage_TLS_TfmB"/>
</dbReference>
<comment type="caution">
    <text evidence="1">The sequence shown here is derived from an EMBL/GenBank/DDBJ whole genome shotgun (WGS) entry which is preliminary data.</text>
</comment>
<proteinExistence type="predicted"/>
<dbReference type="Pfam" id="PF08809">
    <property type="entry name" value="DUF1799"/>
    <property type="match status" value="1"/>
</dbReference>
<sequence length="111" mass="12992">MVRGVPKVDDTMFSRLGIKGNMQALFVEQKESGQWVLAENWLSLNVFFDLQTQWRVGINGPTGLDYQAVKTVFELNCIPKKRWTNLFKDIRTMEAAWLEERNKLKQEQGER</sequence>
<name>A0ABQ2X6B8_9BURK</name>
<dbReference type="Proteomes" id="UP000620127">
    <property type="component" value="Unassembled WGS sequence"/>
</dbReference>
<evidence type="ECO:0000313" key="2">
    <source>
        <dbReference type="Proteomes" id="UP000620127"/>
    </source>
</evidence>
<reference evidence="2" key="1">
    <citation type="journal article" date="2019" name="Int. J. Syst. Evol. Microbiol.">
        <title>The Global Catalogue of Microorganisms (GCM) 10K type strain sequencing project: providing services to taxonomists for standard genome sequencing and annotation.</title>
        <authorList>
            <consortium name="The Broad Institute Genomics Platform"/>
            <consortium name="The Broad Institute Genome Sequencing Center for Infectious Disease"/>
            <person name="Wu L."/>
            <person name="Ma J."/>
        </authorList>
    </citation>
    <scope>NUCLEOTIDE SEQUENCE [LARGE SCALE GENOMIC DNA]</scope>
    <source>
        <strain evidence="2">KCTC 23916</strain>
    </source>
</reference>
<evidence type="ECO:0000313" key="1">
    <source>
        <dbReference type="EMBL" id="GGX01418.1"/>
    </source>
</evidence>
<organism evidence="1 2">
    <name type="scientific">Undibacterium macrobrachii</name>
    <dbReference type="NCBI Taxonomy" id="1119058"/>
    <lineage>
        <taxon>Bacteria</taxon>
        <taxon>Pseudomonadati</taxon>
        <taxon>Pseudomonadota</taxon>
        <taxon>Betaproteobacteria</taxon>
        <taxon>Burkholderiales</taxon>
        <taxon>Oxalobacteraceae</taxon>
        <taxon>Undibacterium</taxon>
    </lineage>
</organism>
<gene>
    <name evidence="1" type="ORF">GCM10011282_04180</name>
</gene>
<keyword evidence="2" id="KW-1185">Reference proteome</keyword>
<dbReference type="RefSeq" id="WP_189344352.1">
    <property type="nucleotide sequence ID" value="NZ_BMYT01000001.1"/>
</dbReference>